<comment type="caution">
    <text evidence="1">The sequence shown here is derived from an EMBL/GenBank/DDBJ whole genome shotgun (WGS) entry which is preliminary data.</text>
</comment>
<dbReference type="Proteomes" id="UP000003423">
    <property type="component" value="Unassembled WGS sequence"/>
</dbReference>
<gene>
    <name evidence="1" type="ORF">BD31_I1683</name>
</gene>
<organism evidence="1 2">
    <name type="scientific">Candidatus Nitrosopumilus salarius BD31</name>
    <dbReference type="NCBI Taxonomy" id="859350"/>
    <lineage>
        <taxon>Archaea</taxon>
        <taxon>Nitrososphaerota</taxon>
        <taxon>Nitrososphaeria</taxon>
        <taxon>Nitrosopumilales</taxon>
        <taxon>Nitrosopumilaceae</taxon>
        <taxon>Nitrosopumilus</taxon>
    </lineage>
</organism>
<dbReference type="PATRIC" id="fig|859350.6.peg.803"/>
<protein>
    <submittedName>
        <fullName evidence="1">Uncharacterized protein</fullName>
    </submittedName>
</protein>
<sequence>HVIAVTGEKENAPTVRLITQSFVALSKLAKFTSIDSKLSNDEKQNLPIPLPEKSNGFNLTHTIVLNLPTTTTKEVYDAIFKSLKENLG</sequence>
<dbReference type="RefSeq" id="WP_008298821.1">
    <property type="nucleotide sequence ID" value="NZ_AEXL02000082.1"/>
</dbReference>
<evidence type="ECO:0000313" key="2">
    <source>
        <dbReference type="Proteomes" id="UP000003423"/>
    </source>
</evidence>
<accession>I3D366</accession>
<keyword evidence="2" id="KW-1185">Reference proteome</keyword>
<reference evidence="1 2" key="1">
    <citation type="journal article" date="2012" name="J. Bacteriol.">
        <title>Genome sequence of "Candidatus Nitrosopumilus salaria" BD31, an ammonia-oxidizing archaeon from the San Francisco Bay estuary.</title>
        <authorList>
            <person name="Mosier A.C."/>
            <person name="Allen E.E."/>
            <person name="Kim M."/>
            <person name="Ferriera S."/>
            <person name="Francis C.A."/>
        </authorList>
    </citation>
    <scope>NUCLEOTIDE SEQUENCE [LARGE SCALE GENOMIC DNA]</scope>
    <source>
        <strain evidence="1 2">BD31</strain>
    </source>
</reference>
<name>I3D366_9ARCH</name>
<dbReference type="EMBL" id="AEXL02000082">
    <property type="protein sequence ID" value="EIJ66159.1"/>
    <property type="molecule type" value="Genomic_DNA"/>
</dbReference>
<evidence type="ECO:0000313" key="1">
    <source>
        <dbReference type="EMBL" id="EIJ66159.1"/>
    </source>
</evidence>
<proteinExistence type="predicted"/>
<dbReference type="AlphaFoldDB" id="I3D366"/>
<feature type="non-terminal residue" evidence="1">
    <location>
        <position position="1"/>
    </location>
</feature>